<evidence type="ECO:0000313" key="1">
    <source>
        <dbReference type="EMBL" id="CAJ2637224.1"/>
    </source>
</evidence>
<reference evidence="1" key="1">
    <citation type="submission" date="2023-10" db="EMBL/GenBank/DDBJ databases">
        <authorList>
            <person name="Rodriguez Cubillos JULIANA M."/>
            <person name="De Vega J."/>
        </authorList>
    </citation>
    <scope>NUCLEOTIDE SEQUENCE</scope>
</reference>
<comment type="caution">
    <text evidence="1">The sequence shown here is derived from an EMBL/GenBank/DDBJ whole genome shotgun (WGS) entry which is preliminary data.</text>
</comment>
<accession>A0ACB0IZK9</accession>
<sequence>MASSYGILLLIILCFYAIEAQQFQTAKLIVNTSISLGKQIPNTFMGVFFEEINHAGVGGLWAELVSNRGFEAGGENDPSNIYPWTIVGAKSLIQVSIDQTSCFERNKNALKMEVQCDDSCGPDGVGISNPDFWGMVRPSISYALGHIEGTWFSHRSFSNGGRLETKNIKISWWMLCGR</sequence>
<evidence type="ECO:0000313" key="2">
    <source>
        <dbReference type="Proteomes" id="UP001177021"/>
    </source>
</evidence>
<name>A0ACB0IZK9_TRIPR</name>
<gene>
    <name evidence="1" type="ORF">MILVUS5_LOCUS7604</name>
</gene>
<proteinExistence type="predicted"/>
<keyword evidence="2" id="KW-1185">Reference proteome</keyword>
<protein>
    <submittedName>
        <fullName evidence="1">Uncharacterized protein</fullName>
    </submittedName>
</protein>
<dbReference type="EMBL" id="CASHSV030000013">
    <property type="protein sequence ID" value="CAJ2637224.1"/>
    <property type="molecule type" value="Genomic_DNA"/>
</dbReference>
<dbReference type="Proteomes" id="UP001177021">
    <property type="component" value="Unassembled WGS sequence"/>
</dbReference>
<organism evidence="1 2">
    <name type="scientific">Trifolium pratense</name>
    <name type="common">Red clover</name>
    <dbReference type="NCBI Taxonomy" id="57577"/>
    <lineage>
        <taxon>Eukaryota</taxon>
        <taxon>Viridiplantae</taxon>
        <taxon>Streptophyta</taxon>
        <taxon>Embryophyta</taxon>
        <taxon>Tracheophyta</taxon>
        <taxon>Spermatophyta</taxon>
        <taxon>Magnoliopsida</taxon>
        <taxon>eudicotyledons</taxon>
        <taxon>Gunneridae</taxon>
        <taxon>Pentapetalae</taxon>
        <taxon>rosids</taxon>
        <taxon>fabids</taxon>
        <taxon>Fabales</taxon>
        <taxon>Fabaceae</taxon>
        <taxon>Papilionoideae</taxon>
        <taxon>50 kb inversion clade</taxon>
        <taxon>NPAAA clade</taxon>
        <taxon>Hologalegina</taxon>
        <taxon>IRL clade</taxon>
        <taxon>Trifolieae</taxon>
        <taxon>Trifolium</taxon>
    </lineage>
</organism>